<dbReference type="PANTHER" id="PTHR43553:SF24">
    <property type="entry name" value="ENERGY-COUPLING FACTOR TRANSPORTER ATP-BINDING PROTEIN ECFA1"/>
    <property type="match status" value="1"/>
</dbReference>
<evidence type="ECO:0000256" key="3">
    <source>
        <dbReference type="ARBA" id="ARBA00022741"/>
    </source>
</evidence>
<feature type="domain" description="ABC transporter" evidence="6">
    <location>
        <begin position="329"/>
        <end position="556"/>
    </location>
</feature>
<dbReference type="GO" id="GO:0043190">
    <property type="term" value="C:ATP-binding cassette (ABC) transporter complex"/>
    <property type="evidence" value="ECO:0007669"/>
    <property type="project" value="TreeGrafter"/>
</dbReference>
<dbReference type="InterPro" id="IPR003439">
    <property type="entry name" value="ABC_transporter-like_ATP-bd"/>
</dbReference>
<comment type="similarity">
    <text evidence="1">Belongs to the ABC transporter superfamily.</text>
</comment>
<dbReference type="SMART" id="SM00382">
    <property type="entry name" value="AAA"/>
    <property type="match status" value="2"/>
</dbReference>
<dbReference type="InterPro" id="IPR027417">
    <property type="entry name" value="P-loop_NTPase"/>
</dbReference>
<dbReference type="SUPFAM" id="SSF52540">
    <property type="entry name" value="P-loop containing nucleoside triphosphate hydrolases"/>
    <property type="match status" value="2"/>
</dbReference>
<dbReference type="PROSITE" id="PS50893">
    <property type="entry name" value="ABC_TRANSPORTER_2"/>
    <property type="match status" value="2"/>
</dbReference>
<evidence type="ECO:0000259" key="6">
    <source>
        <dbReference type="PROSITE" id="PS50893"/>
    </source>
</evidence>
<organism evidence="7 8">
    <name type="scientific">Micrococcus terreus</name>
    <dbReference type="NCBI Taxonomy" id="574650"/>
    <lineage>
        <taxon>Bacteria</taxon>
        <taxon>Bacillati</taxon>
        <taxon>Actinomycetota</taxon>
        <taxon>Actinomycetes</taxon>
        <taxon>Micrococcales</taxon>
        <taxon>Micrococcaceae</taxon>
        <taxon>Micrococcus</taxon>
    </lineage>
</organism>
<dbReference type="InterPro" id="IPR050095">
    <property type="entry name" value="ECF_ABC_transporter_ATP-bd"/>
</dbReference>
<dbReference type="Gene3D" id="3.40.50.300">
    <property type="entry name" value="P-loop containing nucleotide triphosphate hydrolases"/>
    <property type="match status" value="2"/>
</dbReference>
<keyword evidence="8" id="KW-1185">Reference proteome</keyword>
<dbReference type="InterPro" id="IPR003593">
    <property type="entry name" value="AAA+_ATPase"/>
</dbReference>
<keyword evidence="3" id="KW-0547">Nucleotide-binding</keyword>
<proteinExistence type="inferred from homology"/>
<protein>
    <submittedName>
        <fullName evidence="7">Energy-coupling factor transport system ATP-binding protein</fullName>
    </submittedName>
</protein>
<sequence length="556" mass="59004">MAIIGAEQTPGFPTTAPHHCAPAAVPRGARVQAQGWGWKHAGRDRPAVAGLEMDIPAGQRVLLVGPSGAGKSTVLHALAGVLDGGDEESEQTGTLLIEDIPAGQQRGVAGLVQQDPESQVILSRVGDDVAFGAENLCVPRAEIWDRVRGALQEVGLGPEEGITLDRDTSRLSGGQKQRMALAGILAMRPPLVLLDEPTANLDPEGVLEVRDAVMRLVERTGATLVVVEHRLDVWAEHVDRMLVLEPAGGISHDAAPAELLAPGPVRDELAAAGIWVPGYVPEPVELESRALRRVVEHSDEHDPRSSSVSDASNSAVLLTGTGLSVSREPRTPGWRRRFSAPPAPAQTDLDVELDGGSAVVVTGPNGAGKSTLLLSLAGLIPVHAGMLAAGAALKGPRGADLPDDPFRWKAADLVSRVGTVFQEPEHQFVTTTVRKEVLYGPQHARDPRSGERLFTDEEAEQMADDLLELLGLTHLGEMNPFTLSGGEKRRLSVATVLAAGPDLVFLDEPTFGQDANTWAVLTGLLRRLVAEGRSVVAVTHDRDFIDVLDARVVALR</sequence>
<dbReference type="Proteomes" id="UP000198881">
    <property type="component" value="Unassembled WGS sequence"/>
</dbReference>
<evidence type="ECO:0000256" key="5">
    <source>
        <dbReference type="SAM" id="MobiDB-lite"/>
    </source>
</evidence>
<feature type="region of interest" description="Disordered" evidence="5">
    <location>
        <begin position="319"/>
        <end position="347"/>
    </location>
</feature>
<dbReference type="InterPro" id="IPR017871">
    <property type="entry name" value="ABC_transporter-like_CS"/>
</dbReference>
<evidence type="ECO:0000256" key="2">
    <source>
        <dbReference type="ARBA" id="ARBA00022448"/>
    </source>
</evidence>
<evidence type="ECO:0000256" key="4">
    <source>
        <dbReference type="ARBA" id="ARBA00022840"/>
    </source>
</evidence>
<dbReference type="PANTHER" id="PTHR43553">
    <property type="entry name" value="HEAVY METAL TRANSPORTER"/>
    <property type="match status" value="1"/>
</dbReference>
<keyword evidence="2" id="KW-0813">Transport</keyword>
<feature type="domain" description="ABC transporter" evidence="6">
    <location>
        <begin position="31"/>
        <end position="271"/>
    </location>
</feature>
<evidence type="ECO:0000313" key="7">
    <source>
        <dbReference type="EMBL" id="SFV22111.1"/>
    </source>
</evidence>
<dbReference type="PROSITE" id="PS00211">
    <property type="entry name" value="ABC_TRANSPORTER_1"/>
    <property type="match status" value="2"/>
</dbReference>
<dbReference type="STRING" id="574650.SAMN04487966_103208"/>
<name>A0A1I7MJK5_9MICC</name>
<evidence type="ECO:0000313" key="8">
    <source>
        <dbReference type="Proteomes" id="UP000198881"/>
    </source>
</evidence>
<reference evidence="7 8" key="1">
    <citation type="submission" date="2016-10" db="EMBL/GenBank/DDBJ databases">
        <authorList>
            <person name="de Groot N.N."/>
        </authorList>
    </citation>
    <scope>NUCLEOTIDE SEQUENCE [LARGE SCALE GENOMIC DNA]</scope>
    <source>
        <strain evidence="7 8">CGMCC 1.7054</strain>
    </source>
</reference>
<evidence type="ECO:0000256" key="1">
    <source>
        <dbReference type="ARBA" id="ARBA00005417"/>
    </source>
</evidence>
<dbReference type="GO" id="GO:0005524">
    <property type="term" value="F:ATP binding"/>
    <property type="evidence" value="ECO:0007669"/>
    <property type="project" value="UniProtKB-KW"/>
</dbReference>
<dbReference type="Pfam" id="PF00005">
    <property type="entry name" value="ABC_tran"/>
    <property type="match status" value="2"/>
</dbReference>
<dbReference type="GO" id="GO:0042626">
    <property type="term" value="F:ATPase-coupled transmembrane transporter activity"/>
    <property type="evidence" value="ECO:0007669"/>
    <property type="project" value="TreeGrafter"/>
</dbReference>
<dbReference type="InterPro" id="IPR015856">
    <property type="entry name" value="ABC_transpr_CbiO/EcfA_su"/>
</dbReference>
<accession>A0A1I7MJK5</accession>
<keyword evidence="4 7" id="KW-0067">ATP-binding</keyword>
<dbReference type="EMBL" id="FPCG01000003">
    <property type="protein sequence ID" value="SFV22111.1"/>
    <property type="molecule type" value="Genomic_DNA"/>
</dbReference>
<dbReference type="AlphaFoldDB" id="A0A1I7MJK5"/>
<dbReference type="GO" id="GO:0016887">
    <property type="term" value="F:ATP hydrolysis activity"/>
    <property type="evidence" value="ECO:0007669"/>
    <property type="project" value="InterPro"/>
</dbReference>
<gene>
    <name evidence="7" type="ORF">SAMN04487966_103208</name>
</gene>
<dbReference type="RefSeq" id="WP_342715197.1">
    <property type="nucleotide sequence ID" value="NZ_FPCG01000003.1"/>
</dbReference>
<dbReference type="CDD" id="cd03225">
    <property type="entry name" value="ABC_cobalt_CbiO_domain1"/>
    <property type="match status" value="2"/>
</dbReference>